<gene>
    <name evidence="1" type="ORF">V0U79_03070</name>
</gene>
<dbReference type="RefSeq" id="WP_330197996.1">
    <property type="nucleotide sequence ID" value="NZ_JAZDRP010000002.1"/>
</dbReference>
<protein>
    <submittedName>
        <fullName evidence="1">Uncharacterized protein</fullName>
    </submittedName>
</protein>
<reference evidence="1 2" key="1">
    <citation type="submission" date="2024-01" db="EMBL/GenBank/DDBJ databases">
        <title>Hyphobacterium bacterium isolated from marine sediment.</title>
        <authorList>
            <person name="Zhao S."/>
        </authorList>
    </citation>
    <scope>NUCLEOTIDE SEQUENCE [LARGE SCALE GENOMIC DNA]</scope>
    <source>
        <strain evidence="2">HN65</strain>
    </source>
</reference>
<keyword evidence="2" id="KW-1185">Reference proteome</keyword>
<sequence>MITSNHGITKSIHEMGLGEFGLAIHPSNKEVCLVMRADAGTSNSMPIAVIFGKMREDDKKVRPYWVHATDGEHDWGTLPSVTFPNVFIEVDYSSMKIGERSYVDAHNPSALYTIAHRSYFEVSSTRITGDSGKFLTSGRLLSRGLLGPVAAYDRWKAYAVDENDPSIRNLIFEIS</sequence>
<evidence type="ECO:0000313" key="1">
    <source>
        <dbReference type="EMBL" id="MEE2525333.1"/>
    </source>
</evidence>
<organism evidence="1 2">
    <name type="scientific">Hyphobacterium lacteum</name>
    <dbReference type="NCBI Taxonomy" id="3116575"/>
    <lineage>
        <taxon>Bacteria</taxon>
        <taxon>Pseudomonadati</taxon>
        <taxon>Pseudomonadota</taxon>
        <taxon>Alphaproteobacteria</taxon>
        <taxon>Maricaulales</taxon>
        <taxon>Maricaulaceae</taxon>
        <taxon>Hyphobacterium</taxon>
    </lineage>
</organism>
<dbReference type="EMBL" id="JAZDRP010000002">
    <property type="protein sequence ID" value="MEE2525333.1"/>
    <property type="molecule type" value="Genomic_DNA"/>
</dbReference>
<evidence type="ECO:0000313" key="2">
    <source>
        <dbReference type="Proteomes" id="UP001354971"/>
    </source>
</evidence>
<comment type="caution">
    <text evidence="1">The sequence shown here is derived from an EMBL/GenBank/DDBJ whole genome shotgun (WGS) entry which is preliminary data.</text>
</comment>
<name>A0ABU7LN34_9PROT</name>
<dbReference type="Proteomes" id="UP001354971">
    <property type="component" value="Unassembled WGS sequence"/>
</dbReference>
<accession>A0ABU7LN34</accession>
<proteinExistence type="predicted"/>